<evidence type="ECO:0000313" key="3">
    <source>
        <dbReference type="EMBL" id="KAH7935008.1"/>
    </source>
</evidence>
<keyword evidence="4" id="KW-1185">Reference proteome</keyword>
<feature type="compositionally biased region" description="Polar residues" evidence="1">
    <location>
        <begin position="201"/>
        <end position="222"/>
    </location>
</feature>
<feature type="compositionally biased region" description="Polar residues" evidence="1">
    <location>
        <begin position="1078"/>
        <end position="1095"/>
    </location>
</feature>
<feature type="region of interest" description="Disordered" evidence="1">
    <location>
        <begin position="62"/>
        <end position="81"/>
    </location>
</feature>
<feature type="compositionally biased region" description="Low complexity" evidence="1">
    <location>
        <begin position="686"/>
        <end position="698"/>
    </location>
</feature>
<feature type="region of interest" description="Disordered" evidence="1">
    <location>
        <begin position="250"/>
        <end position="328"/>
    </location>
</feature>
<feature type="transmembrane region" description="Helical" evidence="2">
    <location>
        <begin position="31"/>
        <end position="51"/>
    </location>
</feature>
<name>A0A9D4PCE4_RHISA</name>
<feature type="compositionally biased region" description="Basic and acidic residues" evidence="1">
    <location>
        <begin position="1192"/>
        <end position="1208"/>
    </location>
</feature>
<feature type="compositionally biased region" description="Polar residues" evidence="1">
    <location>
        <begin position="933"/>
        <end position="946"/>
    </location>
</feature>
<feature type="region of interest" description="Disordered" evidence="1">
    <location>
        <begin position="201"/>
        <end position="232"/>
    </location>
</feature>
<keyword evidence="2" id="KW-0472">Membrane</keyword>
<evidence type="ECO:0000256" key="1">
    <source>
        <dbReference type="SAM" id="MobiDB-lite"/>
    </source>
</evidence>
<evidence type="ECO:0000256" key="2">
    <source>
        <dbReference type="SAM" id="Phobius"/>
    </source>
</evidence>
<feature type="compositionally biased region" description="Basic and acidic residues" evidence="1">
    <location>
        <begin position="375"/>
        <end position="386"/>
    </location>
</feature>
<feature type="region of interest" description="Disordered" evidence="1">
    <location>
        <begin position="151"/>
        <end position="171"/>
    </location>
</feature>
<keyword evidence="2" id="KW-1133">Transmembrane helix</keyword>
<proteinExistence type="predicted"/>
<organism evidence="3 4">
    <name type="scientific">Rhipicephalus sanguineus</name>
    <name type="common">Brown dog tick</name>
    <name type="synonym">Ixodes sanguineus</name>
    <dbReference type="NCBI Taxonomy" id="34632"/>
    <lineage>
        <taxon>Eukaryota</taxon>
        <taxon>Metazoa</taxon>
        <taxon>Ecdysozoa</taxon>
        <taxon>Arthropoda</taxon>
        <taxon>Chelicerata</taxon>
        <taxon>Arachnida</taxon>
        <taxon>Acari</taxon>
        <taxon>Parasitiformes</taxon>
        <taxon>Ixodida</taxon>
        <taxon>Ixodoidea</taxon>
        <taxon>Ixodidae</taxon>
        <taxon>Rhipicephalinae</taxon>
        <taxon>Rhipicephalus</taxon>
        <taxon>Rhipicephalus</taxon>
    </lineage>
</organism>
<feature type="compositionally biased region" description="Basic and acidic residues" evidence="1">
    <location>
        <begin position="837"/>
        <end position="850"/>
    </location>
</feature>
<feature type="region of interest" description="Disordered" evidence="1">
    <location>
        <begin position="1187"/>
        <end position="1208"/>
    </location>
</feature>
<keyword evidence="2" id="KW-0812">Transmembrane</keyword>
<protein>
    <submittedName>
        <fullName evidence="3">Uncharacterized protein</fullName>
    </submittedName>
</protein>
<dbReference type="Proteomes" id="UP000821837">
    <property type="component" value="Unassembled WGS sequence"/>
</dbReference>
<reference evidence="3" key="2">
    <citation type="submission" date="2021-09" db="EMBL/GenBank/DDBJ databases">
        <authorList>
            <person name="Jia N."/>
            <person name="Wang J."/>
            <person name="Shi W."/>
            <person name="Du L."/>
            <person name="Sun Y."/>
            <person name="Zhan W."/>
            <person name="Jiang J."/>
            <person name="Wang Q."/>
            <person name="Zhang B."/>
            <person name="Ji P."/>
            <person name="Sakyi L.B."/>
            <person name="Cui X."/>
            <person name="Yuan T."/>
            <person name="Jiang B."/>
            <person name="Yang W."/>
            <person name="Lam T.T.-Y."/>
            <person name="Chang Q."/>
            <person name="Ding S."/>
            <person name="Wang X."/>
            <person name="Zhu J."/>
            <person name="Ruan X."/>
            <person name="Zhao L."/>
            <person name="Wei J."/>
            <person name="Que T."/>
            <person name="Du C."/>
            <person name="Cheng J."/>
            <person name="Dai P."/>
            <person name="Han X."/>
            <person name="Huang E."/>
            <person name="Gao Y."/>
            <person name="Liu J."/>
            <person name="Shao H."/>
            <person name="Ye R."/>
            <person name="Li L."/>
            <person name="Wei W."/>
            <person name="Wang X."/>
            <person name="Wang C."/>
            <person name="Huo Q."/>
            <person name="Li W."/>
            <person name="Guo W."/>
            <person name="Chen H."/>
            <person name="Chen S."/>
            <person name="Zhou L."/>
            <person name="Zhou L."/>
            <person name="Ni X."/>
            <person name="Tian J."/>
            <person name="Zhou Y."/>
            <person name="Sheng Y."/>
            <person name="Liu T."/>
            <person name="Pan Y."/>
            <person name="Xia L."/>
            <person name="Li J."/>
            <person name="Zhao F."/>
            <person name="Cao W."/>
        </authorList>
    </citation>
    <scope>NUCLEOTIDE SEQUENCE</scope>
    <source>
        <strain evidence="3">Rsan-2018</strain>
        <tissue evidence="3">Larvae</tissue>
    </source>
</reference>
<accession>A0A9D4PCE4</accession>
<feature type="region of interest" description="Disordered" evidence="1">
    <location>
        <begin position="758"/>
        <end position="964"/>
    </location>
</feature>
<feature type="region of interest" description="Disordered" evidence="1">
    <location>
        <begin position="93"/>
        <end position="116"/>
    </location>
</feature>
<dbReference type="EMBL" id="JABSTV010001255">
    <property type="protein sequence ID" value="KAH7935008.1"/>
    <property type="molecule type" value="Genomic_DNA"/>
</dbReference>
<comment type="caution">
    <text evidence="3">The sequence shown here is derived from an EMBL/GenBank/DDBJ whole genome shotgun (WGS) entry which is preliminary data.</text>
</comment>
<feature type="compositionally biased region" description="Basic and acidic residues" evidence="1">
    <location>
        <begin position="884"/>
        <end position="896"/>
    </location>
</feature>
<evidence type="ECO:0000313" key="4">
    <source>
        <dbReference type="Proteomes" id="UP000821837"/>
    </source>
</evidence>
<feature type="compositionally biased region" description="Basic and acidic residues" evidence="1">
    <location>
        <begin position="777"/>
        <end position="789"/>
    </location>
</feature>
<gene>
    <name evidence="3" type="ORF">HPB52_002653</name>
</gene>
<reference evidence="3" key="1">
    <citation type="journal article" date="2020" name="Cell">
        <title>Large-Scale Comparative Analyses of Tick Genomes Elucidate Their Genetic Diversity and Vector Capacities.</title>
        <authorList>
            <consortium name="Tick Genome and Microbiome Consortium (TIGMIC)"/>
            <person name="Jia N."/>
            <person name="Wang J."/>
            <person name="Shi W."/>
            <person name="Du L."/>
            <person name="Sun Y."/>
            <person name="Zhan W."/>
            <person name="Jiang J.F."/>
            <person name="Wang Q."/>
            <person name="Zhang B."/>
            <person name="Ji P."/>
            <person name="Bell-Sakyi L."/>
            <person name="Cui X.M."/>
            <person name="Yuan T.T."/>
            <person name="Jiang B.G."/>
            <person name="Yang W.F."/>
            <person name="Lam T.T."/>
            <person name="Chang Q.C."/>
            <person name="Ding S.J."/>
            <person name="Wang X.J."/>
            <person name="Zhu J.G."/>
            <person name="Ruan X.D."/>
            <person name="Zhao L."/>
            <person name="Wei J.T."/>
            <person name="Ye R.Z."/>
            <person name="Que T.C."/>
            <person name="Du C.H."/>
            <person name="Zhou Y.H."/>
            <person name="Cheng J.X."/>
            <person name="Dai P.F."/>
            <person name="Guo W.B."/>
            <person name="Han X.H."/>
            <person name="Huang E.J."/>
            <person name="Li L.F."/>
            <person name="Wei W."/>
            <person name="Gao Y.C."/>
            <person name="Liu J.Z."/>
            <person name="Shao H.Z."/>
            <person name="Wang X."/>
            <person name="Wang C.C."/>
            <person name="Yang T.C."/>
            <person name="Huo Q.B."/>
            <person name="Li W."/>
            <person name="Chen H.Y."/>
            <person name="Chen S.E."/>
            <person name="Zhou L.G."/>
            <person name="Ni X.B."/>
            <person name="Tian J.H."/>
            <person name="Sheng Y."/>
            <person name="Liu T."/>
            <person name="Pan Y.S."/>
            <person name="Xia L.Y."/>
            <person name="Li J."/>
            <person name="Zhao F."/>
            <person name="Cao W.C."/>
        </authorList>
    </citation>
    <scope>NUCLEOTIDE SEQUENCE</scope>
    <source>
        <strain evidence="3">Rsan-2018</strain>
    </source>
</reference>
<feature type="region of interest" description="Disordered" evidence="1">
    <location>
        <begin position="493"/>
        <end position="515"/>
    </location>
</feature>
<dbReference type="AlphaFoldDB" id="A0A9D4PCE4"/>
<sequence>MRPRTSKVAHFENVDLRDLRVTPASLRLRRFIIGASITYILTFTPIMAYFIHTYMMAAPDLSRPREGESGEPSKTCSNRRLPSFHLGFHRAGRHAESNGSAHANDSRWDPPPSGRQMDSVANFLRNRSHQANWTANGGGGSPVGPTFIGHQQAAGADADKSPRSQAPEAAAPISESLNHVDNAQLATGGVLAVGAAGNQMLQKQQQWTPDKQREAGSQTQPESMKRHYPPVGFRINDLPVQIGRQEMAVGEDPHESSNNGIIRGNPAGGVVGSAPSQDGGHGKLKAAREMVPASSQNDAGLRDSEEKQSALGNRESSRRRKEGQLPLAMEGTLLKSPKARVKTYVDNGLSVNNVSEVVRPHVSSNGQGKDNAGVPREDAVSSDRKSMSYANRAKVFGKDKRGYKGALSSAIGRRTAEELRRLRSEKLMLKLRKAHNLAKPFRDPKRGTVFGRVVGKDGRESVRQVDIALQRELVQMTEGKGRNGNQTVRVSGAGFRARSDQKGSAASSVDNSDKQRMIEGIPSNNKEANEVLSFAEFFKKDLSPKQRPSKVHSGVDALQGRRLMIDYMTKKKGKDTLQEGFPAGGWPEKPEASPPTKYTLDPYHPYISRRGDGWDFYDPLKPTTERNNARELAEQEFYSPERPAAELTRRLAGRRQDPPPLSSVPFFGFNESSLQGIPVGSSQDKGSAMAGSESAAGGPANIRPAVSAAIRHSFPGQKAKLENSDRGFRANSLSPNLIGRYAVTEGTIPAVFRHETAVGGKSKKSEPSSADLPSGLDKAKSDSSLEQRHAFGRSEGNPVRGDAKEFPPGNLTRNQPPRSGAPLPVIGGASYNSTSTPEDKAAQRDVHNRTLDSNAAVPNFGYSTGSGNDKSEEKKAPRGSNAVKDNREHQKQEKRGSPQNERNVEVQDNGLLSSGSRASDADEKSNSIAFAGVSTNRGNLGQPQGTDGSGAAETKVPEGDSASMKNRKLEFARNDVQGSTSAGNAVFPNDSGAPTNNSMVHPGLINIEPIPIETPDFIANGDTNATNVTAAGPDEDWAALSTHGKEYDEMVPEEERDIYQSPLNRNHHTFLKEDVLSGNSSASLPTSRQNESQSFHPEVMDLTPPRIGSASPTKREFTRSPGPLSSSGSVKPAPLATELTTDEMGDMDDARNHEQNYLRIDARAVTKAEPFTEPSNADIVIQNKRATSRKLRTTDHNKGIIRDSSEDF</sequence>
<feature type="region of interest" description="Disordered" evidence="1">
    <location>
        <begin position="1078"/>
        <end position="1135"/>
    </location>
</feature>
<feature type="region of interest" description="Disordered" evidence="1">
    <location>
        <begin position="678"/>
        <end position="700"/>
    </location>
</feature>
<feature type="region of interest" description="Disordered" evidence="1">
    <location>
        <begin position="360"/>
        <end position="386"/>
    </location>
</feature>